<organism evidence="2 3">
    <name type="scientific">Shewanella nanhaiensis</name>
    <dbReference type="NCBI Taxonomy" id="2864872"/>
    <lineage>
        <taxon>Bacteria</taxon>
        <taxon>Pseudomonadati</taxon>
        <taxon>Pseudomonadota</taxon>
        <taxon>Gammaproteobacteria</taxon>
        <taxon>Alteromonadales</taxon>
        <taxon>Shewanellaceae</taxon>
        <taxon>Shewanella</taxon>
    </lineage>
</organism>
<keyword evidence="3" id="KW-1185">Reference proteome</keyword>
<reference evidence="2 3" key="1">
    <citation type="submission" date="2021-07" db="EMBL/GenBank/DDBJ databases">
        <title>Shewanella sp. nov, isolated from SCS.</title>
        <authorList>
            <person name="Cao W.R."/>
        </authorList>
    </citation>
    <scope>NUCLEOTIDE SEQUENCE [LARGE SCALE GENOMIC DNA]</scope>
    <source>
        <strain evidence="2 3">NR704-98</strain>
    </source>
</reference>
<feature type="domain" description="TonB C-terminal" evidence="1">
    <location>
        <begin position="240"/>
        <end position="337"/>
    </location>
</feature>
<sequence>MADLIYFLFNLIYSYYLKFYEKAVQGRKHVVKILAIFLLAVALSGCKSTVADLKTKSGRCYQVEYIAKPNYTPSVSQKVVAAINRFNSCDFIEANTILRSTRVFTAIDSMLVASYSAQLGALDMMQVSLQRGNYEQVVSSSEIWTNLVKIDNDPRITKELYIAHRMLENKEQTSQLTTLAFETPEAAERYFSQWHQKSFPQLYKEPKSKLNATTSMQDLMHEQLVSKTEIPRPRYPGETVNDRLNRSDLSEPFSIYKVAPEAISPGWVLLSFSVNRKGRTEDIKVIDVSPEGGFEADAINTISKWLYLPAESKDGKPIKTEGLKVKLEVSNSNDCNV</sequence>
<dbReference type="Gene3D" id="3.30.1150.10">
    <property type="match status" value="1"/>
</dbReference>
<evidence type="ECO:0000259" key="1">
    <source>
        <dbReference type="PROSITE" id="PS52015"/>
    </source>
</evidence>
<evidence type="ECO:0000313" key="3">
    <source>
        <dbReference type="Proteomes" id="UP001195963"/>
    </source>
</evidence>
<dbReference type="EMBL" id="JAHZST010000013">
    <property type="protein sequence ID" value="MBW8185308.1"/>
    <property type="molecule type" value="Genomic_DNA"/>
</dbReference>
<dbReference type="RefSeq" id="WP_220110745.1">
    <property type="nucleotide sequence ID" value="NZ_JAHZST010000013.1"/>
</dbReference>
<dbReference type="PROSITE" id="PS52015">
    <property type="entry name" value="TONB_CTD"/>
    <property type="match status" value="1"/>
</dbReference>
<accession>A0ABS7E7H9</accession>
<evidence type="ECO:0000313" key="2">
    <source>
        <dbReference type="EMBL" id="MBW8185308.1"/>
    </source>
</evidence>
<dbReference type="InterPro" id="IPR037682">
    <property type="entry name" value="TonB_C"/>
</dbReference>
<name>A0ABS7E7H9_9GAMM</name>
<dbReference type="SUPFAM" id="SSF74653">
    <property type="entry name" value="TolA/TonB C-terminal domain"/>
    <property type="match status" value="1"/>
</dbReference>
<dbReference type="Pfam" id="PF03544">
    <property type="entry name" value="TonB_C"/>
    <property type="match status" value="1"/>
</dbReference>
<dbReference type="Proteomes" id="UP001195963">
    <property type="component" value="Unassembled WGS sequence"/>
</dbReference>
<gene>
    <name evidence="2" type="ORF">K0625_16770</name>
</gene>
<proteinExistence type="predicted"/>
<protein>
    <submittedName>
        <fullName evidence="2">Energy transducer TonB</fullName>
    </submittedName>
</protein>
<comment type="caution">
    <text evidence="2">The sequence shown here is derived from an EMBL/GenBank/DDBJ whole genome shotgun (WGS) entry which is preliminary data.</text>
</comment>